<dbReference type="Proteomes" id="UP001180489">
    <property type="component" value="Unassembled WGS sequence"/>
</dbReference>
<evidence type="ECO:0000313" key="2">
    <source>
        <dbReference type="Proteomes" id="UP001180489"/>
    </source>
</evidence>
<evidence type="ECO:0000313" key="1">
    <source>
        <dbReference type="EMBL" id="MDT0471068.1"/>
    </source>
</evidence>
<proteinExistence type="predicted"/>
<keyword evidence="2" id="KW-1185">Reference proteome</keyword>
<sequence>MSLRSLQNVLFKIYLSPGYLLAHQFDPDRFSAGFGLSGEDAAIVRNLPPRETEEFARELKAKQLSNLRYQLPMTYGWLTENRAEVLRGFEDISILSRLAKRGALAELFVDYVREWRDYADLPDALPEVARLEYLLMSARRDQDEMQRRQSKSAVSQAQPDRFSWDSVYWLKPRTVVAKFSVDALSVLLKRKEMGDAGSSIGVVISPTAAGHVPTVMRIAEPAYALLRGMDEPRRARDLRENALDAGRKIDDHSLRKLLSTLENVQVVGALHRADSDGQ</sequence>
<gene>
    <name evidence="1" type="ORF">RM863_02805</name>
</gene>
<dbReference type="EMBL" id="JAVRFF010000002">
    <property type="protein sequence ID" value="MDT0471068.1"/>
    <property type="molecule type" value="Genomic_DNA"/>
</dbReference>
<dbReference type="RefSeq" id="WP_311633981.1">
    <property type="nucleotide sequence ID" value="NZ_JAVRFF010000002.1"/>
</dbReference>
<name>A0ABU2UCT2_9ACTN</name>
<accession>A0ABU2UCT2</accession>
<comment type="caution">
    <text evidence="1">The sequence shown here is derived from an EMBL/GenBank/DDBJ whole genome shotgun (WGS) entry which is preliminary data.</text>
</comment>
<protein>
    <submittedName>
        <fullName evidence="1">Uncharacterized protein</fullName>
    </submittedName>
</protein>
<reference evidence="1" key="1">
    <citation type="submission" date="2024-05" db="EMBL/GenBank/DDBJ databases">
        <title>30 novel species of actinomycetes from the DSMZ collection.</title>
        <authorList>
            <person name="Nouioui I."/>
        </authorList>
    </citation>
    <scope>NUCLEOTIDE SEQUENCE</scope>
    <source>
        <strain evidence="1">DSM 41014</strain>
    </source>
</reference>
<organism evidence="1 2">
    <name type="scientific">Streptomyces hintoniae</name>
    <dbReference type="NCBI Taxonomy" id="3075521"/>
    <lineage>
        <taxon>Bacteria</taxon>
        <taxon>Bacillati</taxon>
        <taxon>Actinomycetota</taxon>
        <taxon>Actinomycetes</taxon>
        <taxon>Kitasatosporales</taxon>
        <taxon>Streptomycetaceae</taxon>
        <taxon>Streptomyces</taxon>
    </lineage>
</organism>